<gene>
    <name evidence="7" type="ORF">CHLRE_16g660951v5</name>
</gene>
<sequence length="481" mass="50531">MARRTPVAADTAQRAGVAPPESDRSTGARPHHRHPTRRVAPTQQPGLPVLQRRLRLGVAPLLLLPVLLPLLLRGLGRSQGLQPAFEVTQVSSPGPPPLPPATAEVTTTHSATPAKTASSGAAGARAAVTGGSGGEGLSGGGGAGGRSNSVGPSALPIGGMASDKASSNSSSLARSPVPVPLGSIPCLRTRPPPELQWPVMHMRCAADGVVQVTDELDEYGALHRTLLHRPLRGVNSSHLAWWFGTALPSTLYFRGRAWDAYKLWHPVDHIFFERTTLPDPRPPQSPAEAPSRTGPVEGPGSGSLPAIHIVERFRTPAYNATIVDSSRGTAIGNGGNSTSTSTSTTTSTSTSTSTSTITSTGSDNSQGAPLPPEYPLDMTLVLNDTQSNMHRLLFYMGPTVMQELSHTWEDSPEGLLITSRFILGGRNPSAAVFNGAARAAAFPPPRLQAWLAHCVEEFGNFPYFLPAVYDTQAAMVTLKAG</sequence>
<evidence type="ECO:0000256" key="1">
    <source>
        <dbReference type="ARBA" id="ARBA00001947"/>
    </source>
</evidence>
<feature type="compositionally biased region" description="Low complexity" evidence="5">
    <location>
        <begin position="110"/>
        <end position="129"/>
    </location>
</feature>
<keyword evidence="2" id="KW-0479">Metal-binding</keyword>
<dbReference type="InterPro" id="IPR041526">
    <property type="entry name" value="DAPG_hydrolase"/>
</dbReference>
<feature type="compositionally biased region" description="Gly residues" evidence="5">
    <location>
        <begin position="130"/>
        <end position="145"/>
    </location>
</feature>
<organism evidence="7 8">
    <name type="scientific">Chlamydomonas reinhardtii</name>
    <name type="common">Chlamydomonas smithii</name>
    <dbReference type="NCBI Taxonomy" id="3055"/>
    <lineage>
        <taxon>Eukaryota</taxon>
        <taxon>Viridiplantae</taxon>
        <taxon>Chlorophyta</taxon>
        <taxon>core chlorophytes</taxon>
        <taxon>Chlorophyceae</taxon>
        <taxon>CS clade</taxon>
        <taxon>Chlamydomonadales</taxon>
        <taxon>Chlamydomonadaceae</taxon>
        <taxon>Chlamydomonas</taxon>
    </lineage>
</organism>
<feature type="region of interest" description="Disordered" evidence="5">
    <location>
        <begin position="274"/>
        <end position="304"/>
    </location>
</feature>
<dbReference type="OrthoDB" id="545142at2759"/>
<evidence type="ECO:0000256" key="3">
    <source>
        <dbReference type="ARBA" id="ARBA00022801"/>
    </source>
</evidence>
<feature type="compositionally biased region" description="Low complexity" evidence="5">
    <location>
        <begin position="161"/>
        <end position="175"/>
    </location>
</feature>
<dbReference type="RefSeq" id="XP_001697938.2">
    <property type="nucleotide sequence ID" value="XM_001697886.2"/>
</dbReference>
<evidence type="ECO:0000256" key="2">
    <source>
        <dbReference type="ARBA" id="ARBA00022723"/>
    </source>
</evidence>
<keyword evidence="8" id="KW-1185">Reference proteome</keyword>
<accession>A0A2K3CTJ3</accession>
<name>A0A2K3CTJ3_CHLRE</name>
<dbReference type="KEGG" id="cre:CHLRE_16g660951v5"/>
<evidence type="ECO:0000256" key="4">
    <source>
        <dbReference type="ARBA" id="ARBA00022833"/>
    </source>
</evidence>
<feature type="region of interest" description="Disordered" evidence="5">
    <location>
        <begin position="1"/>
        <end position="46"/>
    </location>
</feature>
<evidence type="ECO:0000256" key="5">
    <source>
        <dbReference type="SAM" id="MobiDB-lite"/>
    </source>
</evidence>
<evidence type="ECO:0000313" key="7">
    <source>
        <dbReference type="EMBL" id="PNW71598.1"/>
    </source>
</evidence>
<feature type="region of interest" description="Disordered" evidence="5">
    <location>
        <begin position="87"/>
        <end position="176"/>
    </location>
</feature>
<feature type="compositionally biased region" description="Low complexity" evidence="5">
    <location>
        <begin position="337"/>
        <end position="360"/>
    </location>
</feature>
<keyword evidence="3" id="KW-0378">Hydrolase</keyword>
<dbReference type="Gramene" id="PNW71598">
    <property type="protein sequence ID" value="PNW71598"/>
    <property type="gene ID" value="CHLRE_16g660951v5"/>
</dbReference>
<feature type="domain" description="DAPG hydrolase PhiG" evidence="6">
    <location>
        <begin position="400"/>
        <end position="469"/>
    </location>
</feature>
<comment type="cofactor">
    <cofactor evidence="1">
        <name>Zn(2+)</name>
        <dbReference type="ChEBI" id="CHEBI:29105"/>
    </cofactor>
</comment>
<feature type="region of interest" description="Disordered" evidence="5">
    <location>
        <begin position="326"/>
        <end position="372"/>
    </location>
</feature>
<dbReference type="Pfam" id="PF18089">
    <property type="entry name" value="DAPG_hydrolase"/>
    <property type="match status" value="1"/>
</dbReference>
<dbReference type="GO" id="GO:0046872">
    <property type="term" value="F:metal ion binding"/>
    <property type="evidence" value="ECO:0007669"/>
    <property type="project" value="UniProtKB-KW"/>
</dbReference>
<evidence type="ECO:0000259" key="6">
    <source>
        <dbReference type="Pfam" id="PF18089"/>
    </source>
</evidence>
<proteinExistence type="predicted"/>
<reference evidence="7 8" key="1">
    <citation type="journal article" date="2007" name="Science">
        <title>The Chlamydomonas genome reveals the evolution of key animal and plant functions.</title>
        <authorList>
            <person name="Merchant S.S."/>
            <person name="Prochnik S.E."/>
            <person name="Vallon O."/>
            <person name="Harris E.H."/>
            <person name="Karpowicz S.J."/>
            <person name="Witman G.B."/>
            <person name="Terry A."/>
            <person name="Salamov A."/>
            <person name="Fritz-Laylin L.K."/>
            <person name="Marechal-Drouard L."/>
            <person name="Marshall W.F."/>
            <person name="Qu L.H."/>
            <person name="Nelson D.R."/>
            <person name="Sanderfoot A.A."/>
            <person name="Spalding M.H."/>
            <person name="Kapitonov V.V."/>
            <person name="Ren Q."/>
            <person name="Ferris P."/>
            <person name="Lindquist E."/>
            <person name="Shapiro H."/>
            <person name="Lucas S.M."/>
            <person name="Grimwood J."/>
            <person name="Schmutz J."/>
            <person name="Cardol P."/>
            <person name="Cerutti H."/>
            <person name="Chanfreau G."/>
            <person name="Chen C.L."/>
            <person name="Cognat V."/>
            <person name="Croft M.T."/>
            <person name="Dent R."/>
            <person name="Dutcher S."/>
            <person name="Fernandez E."/>
            <person name="Fukuzawa H."/>
            <person name="Gonzalez-Ballester D."/>
            <person name="Gonzalez-Halphen D."/>
            <person name="Hallmann A."/>
            <person name="Hanikenne M."/>
            <person name="Hippler M."/>
            <person name="Inwood W."/>
            <person name="Jabbari K."/>
            <person name="Kalanon M."/>
            <person name="Kuras R."/>
            <person name="Lefebvre P.A."/>
            <person name="Lemaire S.D."/>
            <person name="Lobanov A.V."/>
            <person name="Lohr M."/>
            <person name="Manuell A."/>
            <person name="Meier I."/>
            <person name="Mets L."/>
            <person name="Mittag M."/>
            <person name="Mittelmeier T."/>
            <person name="Moroney J.V."/>
            <person name="Moseley J."/>
            <person name="Napoli C."/>
            <person name="Nedelcu A.M."/>
            <person name="Niyogi K."/>
            <person name="Novoselov S.V."/>
            <person name="Paulsen I.T."/>
            <person name="Pazour G."/>
            <person name="Purton S."/>
            <person name="Ral J.P."/>
            <person name="Riano-Pachon D.M."/>
            <person name="Riekhof W."/>
            <person name="Rymarquis L."/>
            <person name="Schroda M."/>
            <person name="Stern D."/>
            <person name="Umen J."/>
            <person name="Willows R."/>
            <person name="Wilson N."/>
            <person name="Zimmer S.L."/>
            <person name="Allmer J."/>
            <person name="Balk J."/>
            <person name="Bisova K."/>
            <person name="Chen C.J."/>
            <person name="Elias M."/>
            <person name="Gendler K."/>
            <person name="Hauser C."/>
            <person name="Lamb M.R."/>
            <person name="Ledford H."/>
            <person name="Long J.C."/>
            <person name="Minagawa J."/>
            <person name="Page M.D."/>
            <person name="Pan J."/>
            <person name="Pootakham W."/>
            <person name="Roje S."/>
            <person name="Rose A."/>
            <person name="Stahlberg E."/>
            <person name="Terauchi A.M."/>
            <person name="Yang P."/>
            <person name="Ball S."/>
            <person name="Bowler C."/>
            <person name="Dieckmann C.L."/>
            <person name="Gladyshev V.N."/>
            <person name="Green P."/>
            <person name="Jorgensen R."/>
            <person name="Mayfield S."/>
            <person name="Mueller-Roeber B."/>
            <person name="Rajamani S."/>
            <person name="Sayre R.T."/>
            <person name="Brokstein P."/>
            <person name="Dubchak I."/>
            <person name="Goodstein D."/>
            <person name="Hornick L."/>
            <person name="Huang Y.W."/>
            <person name="Jhaveri J."/>
            <person name="Luo Y."/>
            <person name="Martinez D."/>
            <person name="Ngau W.C."/>
            <person name="Otillar B."/>
            <person name="Poliakov A."/>
            <person name="Porter A."/>
            <person name="Szajkowski L."/>
            <person name="Werner G."/>
            <person name="Zhou K."/>
            <person name="Grigoriev I.V."/>
            <person name="Rokhsar D.S."/>
            <person name="Grossman A.R."/>
        </authorList>
    </citation>
    <scope>NUCLEOTIDE SEQUENCE [LARGE SCALE GENOMIC DNA]</scope>
    <source>
        <strain evidence="8">CC-503</strain>
    </source>
</reference>
<protein>
    <recommendedName>
        <fullName evidence="6">DAPG hydrolase PhiG domain-containing protein</fullName>
    </recommendedName>
</protein>
<dbReference type="GeneID" id="5723496"/>
<dbReference type="PaxDb" id="3055-EDO99821"/>
<dbReference type="EMBL" id="CM008977">
    <property type="protein sequence ID" value="PNW71598.1"/>
    <property type="molecule type" value="Genomic_DNA"/>
</dbReference>
<keyword evidence="4" id="KW-0862">Zinc</keyword>
<dbReference type="AlphaFoldDB" id="A0A2K3CTJ3"/>
<dbReference type="InParanoid" id="A0A2K3CTJ3"/>
<evidence type="ECO:0000313" key="8">
    <source>
        <dbReference type="Proteomes" id="UP000006906"/>
    </source>
</evidence>
<dbReference type="GO" id="GO:0016787">
    <property type="term" value="F:hydrolase activity"/>
    <property type="evidence" value="ECO:0007669"/>
    <property type="project" value="UniProtKB-KW"/>
</dbReference>
<dbReference type="Proteomes" id="UP000006906">
    <property type="component" value="Chromosome 16"/>
</dbReference>